<evidence type="ECO:0000313" key="3">
    <source>
        <dbReference type="Proteomes" id="UP000326570"/>
    </source>
</evidence>
<keyword evidence="1" id="KW-1133">Transmembrane helix</keyword>
<feature type="transmembrane region" description="Helical" evidence="1">
    <location>
        <begin position="228"/>
        <end position="251"/>
    </location>
</feature>
<dbReference type="InterPro" id="IPR019734">
    <property type="entry name" value="TPR_rpt"/>
</dbReference>
<feature type="transmembrane region" description="Helical" evidence="1">
    <location>
        <begin position="320"/>
        <end position="343"/>
    </location>
</feature>
<proteinExistence type="predicted"/>
<feature type="transmembrane region" description="Helical" evidence="1">
    <location>
        <begin position="109"/>
        <end position="126"/>
    </location>
</feature>
<keyword evidence="3" id="KW-1185">Reference proteome</keyword>
<reference evidence="2 3" key="1">
    <citation type="submission" date="2019-09" db="EMBL/GenBank/DDBJ databases">
        <title>Genome sequence of Adhaeribacter sp. M2.</title>
        <authorList>
            <person name="Srinivasan S."/>
        </authorList>
    </citation>
    <scope>NUCLEOTIDE SEQUENCE [LARGE SCALE GENOMIC DNA]</scope>
    <source>
        <strain evidence="2 3">M2</strain>
    </source>
</reference>
<dbReference type="EMBL" id="VTWT01000002">
    <property type="protein sequence ID" value="KAA9340776.1"/>
    <property type="molecule type" value="Genomic_DNA"/>
</dbReference>
<feature type="transmembrane region" description="Helical" evidence="1">
    <location>
        <begin position="263"/>
        <end position="283"/>
    </location>
</feature>
<dbReference type="AlphaFoldDB" id="A0A5N1J2P0"/>
<feature type="transmembrane region" description="Helical" evidence="1">
    <location>
        <begin position="163"/>
        <end position="183"/>
    </location>
</feature>
<dbReference type="Proteomes" id="UP000326570">
    <property type="component" value="Unassembled WGS sequence"/>
</dbReference>
<dbReference type="InterPro" id="IPR011990">
    <property type="entry name" value="TPR-like_helical_dom_sf"/>
</dbReference>
<feature type="transmembrane region" description="Helical" evidence="1">
    <location>
        <begin position="295"/>
        <end position="313"/>
    </location>
</feature>
<keyword evidence="1" id="KW-0472">Membrane</keyword>
<dbReference type="SMART" id="SM00028">
    <property type="entry name" value="TPR"/>
    <property type="match status" value="3"/>
</dbReference>
<evidence type="ECO:0000256" key="1">
    <source>
        <dbReference type="SAM" id="Phobius"/>
    </source>
</evidence>
<protein>
    <recommendedName>
        <fullName evidence="4">Tetratricopeptide repeat protein</fullName>
    </recommendedName>
</protein>
<feature type="transmembrane region" description="Helical" evidence="1">
    <location>
        <begin position="363"/>
        <end position="383"/>
    </location>
</feature>
<feature type="transmembrane region" description="Helical" evidence="1">
    <location>
        <begin position="33"/>
        <end position="52"/>
    </location>
</feature>
<gene>
    <name evidence="2" type="ORF">F0P94_04940</name>
</gene>
<name>A0A5N1J2P0_9BACT</name>
<feature type="transmembrane region" description="Helical" evidence="1">
    <location>
        <begin position="403"/>
        <end position="421"/>
    </location>
</feature>
<dbReference type="Gene3D" id="1.25.40.10">
    <property type="entry name" value="Tetratricopeptide repeat domain"/>
    <property type="match status" value="1"/>
</dbReference>
<dbReference type="RefSeq" id="WP_150902703.1">
    <property type="nucleotide sequence ID" value="NZ_VTWT01000002.1"/>
</dbReference>
<organism evidence="2 3">
    <name type="scientific">Adhaeribacter soli</name>
    <dbReference type="NCBI Taxonomy" id="2607655"/>
    <lineage>
        <taxon>Bacteria</taxon>
        <taxon>Pseudomonadati</taxon>
        <taxon>Bacteroidota</taxon>
        <taxon>Cytophagia</taxon>
        <taxon>Cytophagales</taxon>
        <taxon>Hymenobacteraceae</taxon>
        <taxon>Adhaeribacter</taxon>
    </lineage>
</organism>
<keyword evidence="1" id="KW-0812">Transmembrane</keyword>
<evidence type="ECO:0008006" key="4">
    <source>
        <dbReference type="Google" id="ProtNLM"/>
    </source>
</evidence>
<sequence>MFLPPKSAQRITNNEPRTTTFWQNQPASLKYPYLFLLFISLAAVGLGLYHYFTGDDAMIRWVTVPHLQPVDAYIDQFKVAGQEFNIKANGYLLTERFDTSLPFINVQAAYFYLTLLSLALVFFLAAASTLKRWAFLGAMVLLMFFLVTVNLEGLGLISQAKSFILLPVMLGLALPAYAFHAFYPHVSFPKRLLTFAVLVGIIGFFVFSQSQYPATATVMHLVNHGTQAALVASVLFIFWVAYENIHFLVWINTQAKNPASRFGVWHFLLVALLYLANLTLIYLEEAGIYDLDLVYLDPFIILFLSSLAGFWGLRKREEIYGFLVNFWPGAAFLFLVFAILTFLNIGYAFATANDPMIEGYNSIIVYVHLAIGFLFFLYVMVNFGRLIGQKLQVYKVIYDPKKLPIFTVYIMGTIATVGLFVKTNAYTYSQVKAGYYNYLGDLYKVTGEEILADKFYQEGSIFDHHNIKSNYSLAGISREKNFRSTEIVYLKEALRRGPNEKIYARLSAMFNEKEYFFEQQFTLKAAIREFPRSAKLYNNMALLYNKTALLDSVLYYYSLAENFDEKEPVIQSNKLAFLIKNGLPEEAKKVAEANTSSEHIPLQSNAILLQHLTGQPTPAPEWPQPETEFNPGTFAKLYHTVLNRLHTSDTTAISHLNGYITKPENANYAEDFSLLKGALQQYHTQPLKAKETLENLSRTSAHGTGYYQDILGLWMLKYGLNQTAADYFAKARNNGFPEAPLHEAWALAFAGKKAEALEAVRSQLTSDNPDQAREATLLLVLLETSPEQALSFKNEAHKVQYMQVQPLSATIDFLPLLSSIQNPEIKMAGKNALVSRYLQQNNLLQAQQFLANLNANPENKTPEQAERNRLLAMVWSKTGNLTALNQNLDKMYLEPEFEGEKVYYRALLAEKEKQTAKAKTLYNQAEKLAPFNPDAILAASRFYRDQVKDDMQAYTIIMTGITYNPFSAPLYKAYVLQSLKTGFESYAASGMEHLQTLIPAEEYATFNQVYQAELAKIQAATQGWE</sequence>
<feature type="transmembrane region" description="Helical" evidence="1">
    <location>
        <begin position="133"/>
        <end position="151"/>
    </location>
</feature>
<feature type="transmembrane region" description="Helical" evidence="1">
    <location>
        <begin position="192"/>
        <end position="208"/>
    </location>
</feature>
<evidence type="ECO:0000313" key="2">
    <source>
        <dbReference type="EMBL" id="KAA9340776.1"/>
    </source>
</evidence>
<accession>A0A5N1J2P0</accession>
<comment type="caution">
    <text evidence="2">The sequence shown here is derived from an EMBL/GenBank/DDBJ whole genome shotgun (WGS) entry which is preliminary data.</text>
</comment>